<evidence type="ECO:0000256" key="7">
    <source>
        <dbReference type="SAM" id="Phobius"/>
    </source>
</evidence>
<dbReference type="GO" id="GO:0016020">
    <property type="term" value="C:membrane"/>
    <property type="evidence" value="ECO:0007669"/>
    <property type="project" value="UniProtKB-SubCell"/>
</dbReference>
<evidence type="ECO:0000256" key="2">
    <source>
        <dbReference type="ARBA" id="ARBA00022692"/>
    </source>
</evidence>
<feature type="transmembrane region" description="Helical" evidence="7">
    <location>
        <begin position="1050"/>
        <end position="1071"/>
    </location>
</feature>
<evidence type="ECO:0000256" key="5">
    <source>
        <dbReference type="SAM" id="Coils"/>
    </source>
</evidence>
<keyword evidence="4 7" id="KW-0472">Membrane</keyword>
<reference evidence="8" key="1">
    <citation type="submission" date="2022-11" db="EMBL/GenBank/DDBJ databases">
        <authorList>
            <person name="Petersen C."/>
        </authorList>
    </citation>
    <scope>NUCLEOTIDE SEQUENCE</scope>
    <source>
        <strain evidence="8">IBT 22155</strain>
    </source>
</reference>
<keyword evidence="5" id="KW-0175">Coiled coil</keyword>
<feature type="transmembrane region" description="Helical" evidence="7">
    <location>
        <begin position="1008"/>
        <end position="1030"/>
    </location>
</feature>
<evidence type="ECO:0000256" key="1">
    <source>
        <dbReference type="ARBA" id="ARBA00004141"/>
    </source>
</evidence>
<dbReference type="InterPro" id="IPR045863">
    <property type="entry name" value="CorA_TM1_TM2"/>
</dbReference>
<dbReference type="AlphaFoldDB" id="A0A9W9H9J0"/>
<dbReference type="GO" id="GO:0017000">
    <property type="term" value="P:antibiotic biosynthetic process"/>
    <property type="evidence" value="ECO:0007669"/>
    <property type="project" value="UniProtKB-ARBA"/>
</dbReference>
<dbReference type="InterPro" id="IPR002523">
    <property type="entry name" value="MgTranspt_CorA/ZnTranspt_ZntB"/>
</dbReference>
<dbReference type="GO" id="GO:0046873">
    <property type="term" value="F:metal ion transmembrane transporter activity"/>
    <property type="evidence" value="ECO:0007669"/>
    <property type="project" value="InterPro"/>
</dbReference>
<evidence type="ECO:0000313" key="9">
    <source>
        <dbReference type="Proteomes" id="UP001149079"/>
    </source>
</evidence>
<feature type="compositionally biased region" description="Basic and acidic residues" evidence="6">
    <location>
        <begin position="404"/>
        <end position="422"/>
    </location>
</feature>
<evidence type="ECO:0000256" key="6">
    <source>
        <dbReference type="SAM" id="MobiDB-lite"/>
    </source>
</evidence>
<feature type="compositionally biased region" description="Low complexity" evidence="6">
    <location>
        <begin position="495"/>
        <end position="516"/>
    </location>
</feature>
<reference evidence="8" key="2">
    <citation type="journal article" date="2023" name="IMA Fungus">
        <title>Comparative genomic study of the Penicillium genus elucidates a diverse pangenome and 15 lateral gene transfer events.</title>
        <authorList>
            <person name="Petersen C."/>
            <person name="Sorensen T."/>
            <person name="Nielsen M.R."/>
            <person name="Sondergaard T.E."/>
            <person name="Sorensen J.L."/>
            <person name="Fitzpatrick D.A."/>
            <person name="Frisvad J.C."/>
            <person name="Nielsen K.L."/>
        </authorList>
    </citation>
    <scope>NUCLEOTIDE SEQUENCE</scope>
    <source>
        <strain evidence="8">IBT 22155</strain>
    </source>
</reference>
<dbReference type="PANTHER" id="PTHR47685">
    <property type="entry name" value="MAGNESIUM TRANSPORT PROTEIN CORA"/>
    <property type="match status" value="1"/>
</dbReference>
<dbReference type="Gene3D" id="3.40.50.1820">
    <property type="entry name" value="alpha/beta hydrolase"/>
    <property type="match status" value="1"/>
</dbReference>
<dbReference type="SUPFAM" id="SSF53474">
    <property type="entry name" value="alpha/beta-Hydrolases"/>
    <property type="match status" value="1"/>
</dbReference>
<organism evidence="8 9">
    <name type="scientific">Penicillium bovifimosum</name>
    <dbReference type="NCBI Taxonomy" id="126998"/>
    <lineage>
        <taxon>Eukaryota</taxon>
        <taxon>Fungi</taxon>
        <taxon>Dikarya</taxon>
        <taxon>Ascomycota</taxon>
        <taxon>Pezizomycotina</taxon>
        <taxon>Eurotiomycetes</taxon>
        <taxon>Eurotiomycetidae</taxon>
        <taxon>Eurotiales</taxon>
        <taxon>Aspergillaceae</taxon>
        <taxon>Penicillium</taxon>
    </lineage>
</organism>
<dbReference type="PANTHER" id="PTHR47685:SF1">
    <property type="entry name" value="MAGNESIUM TRANSPORT PROTEIN CORA"/>
    <property type="match status" value="1"/>
</dbReference>
<dbReference type="EMBL" id="JAPQKL010000002">
    <property type="protein sequence ID" value="KAJ5142587.1"/>
    <property type="molecule type" value="Genomic_DNA"/>
</dbReference>
<keyword evidence="9" id="KW-1185">Reference proteome</keyword>
<dbReference type="RefSeq" id="XP_056524231.1">
    <property type="nucleotide sequence ID" value="XM_056662118.1"/>
</dbReference>
<evidence type="ECO:0000256" key="4">
    <source>
        <dbReference type="ARBA" id="ARBA00023136"/>
    </source>
</evidence>
<dbReference type="GO" id="GO:0072330">
    <property type="term" value="P:monocarboxylic acid biosynthetic process"/>
    <property type="evidence" value="ECO:0007669"/>
    <property type="project" value="UniProtKB-ARBA"/>
</dbReference>
<dbReference type="OrthoDB" id="361039at2759"/>
<dbReference type="SUPFAM" id="SSF144083">
    <property type="entry name" value="Magnesium transport protein CorA, transmembrane region"/>
    <property type="match status" value="1"/>
</dbReference>
<proteinExistence type="predicted"/>
<feature type="coiled-coil region" evidence="5">
    <location>
        <begin position="947"/>
        <end position="974"/>
    </location>
</feature>
<dbReference type="InterPro" id="IPR029058">
    <property type="entry name" value="AB_hydrolase_fold"/>
</dbReference>
<evidence type="ECO:0000256" key="3">
    <source>
        <dbReference type="ARBA" id="ARBA00022989"/>
    </source>
</evidence>
<sequence length="1177" mass="135303">MTSRPPVTDRTRPWFEHVAVAKDTNVDIVAIPPVGAHHRKTWTAPGARSSWLDTGIFQRLPRARVLLYNYGDLRNDKLDQLAVRLLNQLHSERQHHPVRRPIFFICHSTGGLVLKNALALASREPGQPILTSCYGIAFFATPHRGSTYLSADEYAASIRRILHLEHDIPAALREQFRPRDKQLWHLSNQFMTLSADMKIWSFLETVDSTMHIIDTNKTQPKFKNWSRLEPVDSNKPSKRVVDPNTNTNIQSKMEFHVPITSIRSGLLDIEHEKEVPMATDHAGTASFHGEESTRDRFLIELGDAVDFAVEVSEREDTPLRIEQKVTVAINGFFEDTALGVSDDSPLKLWSTRVTLEEYLSRGPSACLGDRLQRGQFIPEDSSLSSFDSPRSSYISNYFPPVSDPLEREDPTELEKQKEERPTPLRPPIRQRPSFEDISSRFPQIHITAADKDGDNYLNDGSSESPPPSHEQKRRNSISKALGLSLLQRSHHRSTSDSSQESSERPPSSSASQQASSNFLALPKSNRDHINTNAETLDIPQAAPRFDRPEAGTEKLMWIHVPYTHTGWVSQVIRKACQDTESNFLRNFINDEKWYRRLNRARHLEPHARFVKPACIHSRQMDPSQGPVSASDDPQLALYVPYLHWDTYRNLIQRRKVVEDRLHQGRSRPVPGRISKASLEAQLIWTYLGCEPPVHFRRTLDQYGYPNLRSTVARDDDQMLWKRTRRPARIDEQLREYLNSTQDDPDTVDADEFMDGNVLMVDQLWVWIVDQKTVVSFFPEQEATTSEGKLFEQSNLHSSIYNELNGDLARRFETAGDLAALIMLHAVTVLLDKTLHHDLQVLRIFEESISILTESVTKSFKRFRNRGFTNRPSDHDRGPDGKTMTAAQRDYREHQVARWNREDLSVLLELRDIEDELGTILKLLEQQDTVIKSMTKYFDDKGYGKEFLHMAQDRIDEYRSQINEMKENSHVTQKAVETLLDLKQKQANVDEAKMARWEAEVTQTQSRAVMVFTVFSVVFLPLSFFTSLFGINAREWSGEQTNPTLGEMFQIAAPASFGIIFLSLLIAFSQGLRETMSKIYKISMGLFKDFVIQPIRTFLYLDAVRKVATIDVPEKSGMRKRFDSYLGYREKHTKLDEDIWKRWQDARVLKAKKNGDWKWLKERYNLDAGLQGRGRGDV</sequence>
<protein>
    <submittedName>
        <fullName evidence="8">Mitochondrial substrate/solute carrier</fullName>
    </submittedName>
</protein>
<name>A0A9W9H9J0_9EURO</name>
<feature type="region of interest" description="Disordered" evidence="6">
    <location>
        <begin position="866"/>
        <end position="885"/>
    </location>
</feature>
<feature type="region of interest" description="Disordered" evidence="6">
    <location>
        <begin position="487"/>
        <end position="516"/>
    </location>
</feature>
<keyword evidence="2 7" id="KW-0812">Transmembrane</keyword>
<keyword evidence="3 7" id="KW-1133">Transmembrane helix</keyword>
<gene>
    <name evidence="8" type="ORF">N7515_001374</name>
</gene>
<dbReference type="GeneID" id="81401288"/>
<dbReference type="Pfam" id="PF01544">
    <property type="entry name" value="CorA"/>
    <property type="match status" value="1"/>
</dbReference>
<dbReference type="Gene3D" id="1.20.58.340">
    <property type="entry name" value="Magnesium transport protein CorA, transmembrane region"/>
    <property type="match status" value="1"/>
</dbReference>
<dbReference type="InterPro" id="IPR050829">
    <property type="entry name" value="CorA_MIT"/>
</dbReference>
<comment type="caution">
    <text evidence="8">The sequence shown here is derived from an EMBL/GenBank/DDBJ whole genome shotgun (WGS) entry which is preliminary data.</text>
</comment>
<accession>A0A9W9H9J0</accession>
<feature type="region of interest" description="Disordered" evidence="6">
    <location>
        <begin position="396"/>
        <end position="475"/>
    </location>
</feature>
<comment type="subcellular location">
    <subcellularLocation>
        <location evidence="1">Membrane</location>
        <topology evidence="1">Multi-pass membrane protein</topology>
    </subcellularLocation>
</comment>
<evidence type="ECO:0000313" key="8">
    <source>
        <dbReference type="EMBL" id="KAJ5142587.1"/>
    </source>
</evidence>
<dbReference type="Proteomes" id="UP001149079">
    <property type="component" value="Unassembled WGS sequence"/>
</dbReference>